<evidence type="ECO:0008006" key="3">
    <source>
        <dbReference type="Google" id="ProtNLM"/>
    </source>
</evidence>
<dbReference type="InterPro" id="IPR036396">
    <property type="entry name" value="Cyt_P450_sf"/>
</dbReference>
<feature type="non-terminal residue" evidence="1">
    <location>
        <position position="63"/>
    </location>
</feature>
<gene>
    <name evidence="1" type="ORF">AMTR_s00077p00080640</name>
</gene>
<organism evidence="1 2">
    <name type="scientific">Amborella trichopoda</name>
    <dbReference type="NCBI Taxonomy" id="13333"/>
    <lineage>
        <taxon>Eukaryota</taxon>
        <taxon>Viridiplantae</taxon>
        <taxon>Streptophyta</taxon>
        <taxon>Embryophyta</taxon>
        <taxon>Tracheophyta</taxon>
        <taxon>Spermatophyta</taxon>
        <taxon>Magnoliopsida</taxon>
        <taxon>Amborellales</taxon>
        <taxon>Amborellaceae</taxon>
        <taxon>Amborella</taxon>
    </lineage>
</organism>
<dbReference type="Gramene" id="ERN04155">
    <property type="protein sequence ID" value="ERN04155"/>
    <property type="gene ID" value="AMTR_s00077p00080640"/>
</dbReference>
<accession>W1PAW7</accession>
<keyword evidence="2" id="KW-1185">Reference proteome</keyword>
<reference evidence="2" key="1">
    <citation type="journal article" date="2013" name="Science">
        <title>The Amborella genome and the evolution of flowering plants.</title>
        <authorList>
            <consortium name="Amborella Genome Project"/>
        </authorList>
    </citation>
    <scope>NUCLEOTIDE SEQUENCE [LARGE SCALE GENOMIC DNA]</scope>
</reference>
<evidence type="ECO:0000313" key="2">
    <source>
        <dbReference type="Proteomes" id="UP000017836"/>
    </source>
</evidence>
<evidence type="ECO:0000313" key="1">
    <source>
        <dbReference type="EMBL" id="ERN04155.1"/>
    </source>
</evidence>
<dbReference type="GO" id="GO:0016705">
    <property type="term" value="F:oxidoreductase activity, acting on paired donors, with incorporation or reduction of molecular oxygen"/>
    <property type="evidence" value="ECO:0007669"/>
    <property type="project" value="InterPro"/>
</dbReference>
<dbReference type="Gene3D" id="1.10.630.10">
    <property type="entry name" value="Cytochrome P450"/>
    <property type="match status" value="1"/>
</dbReference>
<dbReference type="AlphaFoldDB" id="W1PAW7"/>
<dbReference type="GO" id="GO:0005506">
    <property type="term" value="F:iron ion binding"/>
    <property type="evidence" value="ECO:0007669"/>
    <property type="project" value="InterPro"/>
</dbReference>
<sequence length="63" mass="7244">MGDELVRSKTDYITSLLSFRDEEGKELREEEIIDHIIALMIASRDASAILLSLMVWKMGMDKE</sequence>
<dbReference type="HOGENOM" id="CLU_2892594_0_0_1"/>
<dbReference type="GO" id="GO:0004497">
    <property type="term" value="F:monooxygenase activity"/>
    <property type="evidence" value="ECO:0007669"/>
    <property type="project" value="InterPro"/>
</dbReference>
<proteinExistence type="predicted"/>
<dbReference type="EMBL" id="KI394293">
    <property type="protein sequence ID" value="ERN04155.1"/>
    <property type="molecule type" value="Genomic_DNA"/>
</dbReference>
<dbReference type="SUPFAM" id="SSF48264">
    <property type="entry name" value="Cytochrome P450"/>
    <property type="match status" value="1"/>
</dbReference>
<dbReference type="GO" id="GO:0020037">
    <property type="term" value="F:heme binding"/>
    <property type="evidence" value="ECO:0007669"/>
    <property type="project" value="InterPro"/>
</dbReference>
<dbReference type="Proteomes" id="UP000017836">
    <property type="component" value="Unassembled WGS sequence"/>
</dbReference>
<name>W1PAW7_AMBTC</name>
<protein>
    <recommendedName>
        <fullName evidence="3">Cytochrome P450</fullName>
    </recommendedName>
</protein>